<dbReference type="PIRSF" id="PIRSF037677">
    <property type="entry name" value="DNA_mis_repair_Msh6"/>
    <property type="match status" value="1"/>
</dbReference>
<dbReference type="GO" id="GO:0005739">
    <property type="term" value="C:mitochondrion"/>
    <property type="evidence" value="ECO:0007669"/>
    <property type="project" value="TreeGrafter"/>
</dbReference>
<proteinExistence type="inferred from homology"/>
<dbReference type="InterPro" id="IPR017261">
    <property type="entry name" value="DNA_mismatch_repair_MutS/MSH"/>
</dbReference>
<reference evidence="8" key="1">
    <citation type="journal article" date="2021" name="Open Biol.">
        <title>Shared evolutionary footprints suggest mitochondrial oxidative damage underlies multiple complex I losses in fungi.</title>
        <authorList>
            <person name="Schikora-Tamarit M.A."/>
            <person name="Marcet-Houben M."/>
            <person name="Nosek J."/>
            <person name="Gabaldon T."/>
        </authorList>
    </citation>
    <scope>NUCLEOTIDE SEQUENCE</scope>
    <source>
        <strain evidence="8">CBS2887</strain>
    </source>
</reference>
<dbReference type="InterPro" id="IPR036678">
    <property type="entry name" value="MutS_con_dom_sf"/>
</dbReference>
<evidence type="ECO:0000313" key="8">
    <source>
        <dbReference type="EMBL" id="KAH3687944.1"/>
    </source>
</evidence>
<feature type="domain" description="DNA mismatch repair proteins mutS family" evidence="7">
    <location>
        <begin position="848"/>
        <end position="864"/>
    </location>
</feature>
<dbReference type="Gene3D" id="3.30.420.110">
    <property type="entry name" value="MutS, connector domain"/>
    <property type="match status" value="1"/>
</dbReference>
<accession>A0A9P8QEL5</accession>
<dbReference type="InterPro" id="IPR007860">
    <property type="entry name" value="DNA_mmatch_repair_MutS_con_dom"/>
</dbReference>
<dbReference type="SUPFAM" id="SSF52540">
    <property type="entry name" value="P-loop containing nucleoside triphosphate hydrolases"/>
    <property type="match status" value="1"/>
</dbReference>
<dbReference type="SMART" id="SM00534">
    <property type="entry name" value="MUTSac"/>
    <property type="match status" value="1"/>
</dbReference>
<dbReference type="SMART" id="SM00533">
    <property type="entry name" value="MUTSd"/>
    <property type="match status" value="1"/>
</dbReference>
<dbReference type="Proteomes" id="UP000774326">
    <property type="component" value="Unassembled WGS sequence"/>
</dbReference>
<dbReference type="InterPro" id="IPR007695">
    <property type="entry name" value="DNA_mismatch_repair_MutS-lik_N"/>
</dbReference>
<keyword evidence="5" id="KW-0238">DNA-binding</keyword>
<dbReference type="InterPro" id="IPR045076">
    <property type="entry name" value="MutS"/>
</dbReference>
<dbReference type="Gene3D" id="3.40.50.300">
    <property type="entry name" value="P-loop containing nucleotide triphosphate hydrolases"/>
    <property type="match status" value="1"/>
</dbReference>
<dbReference type="InterPro" id="IPR000432">
    <property type="entry name" value="DNA_mismatch_repair_MutS_C"/>
</dbReference>
<dbReference type="PANTHER" id="PTHR11361:SF34">
    <property type="entry name" value="DNA MISMATCH REPAIR PROTEIN MSH1, MITOCHONDRIAL"/>
    <property type="match status" value="1"/>
</dbReference>
<dbReference type="SUPFAM" id="SSF55271">
    <property type="entry name" value="DNA repair protein MutS, domain I"/>
    <property type="match status" value="1"/>
</dbReference>
<organism evidence="8 9">
    <name type="scientific">Wickerhamomyces pijperi</name>
    <name type="common">Yeast</name>
    <name type="synonym">Pichia pijperi</name>
    <dbReference type="NCBI Taxonomy" id="599730"/>
    <lineage>
        <taxon>Eukaryota</taxon>
        <taxon>Fungi</taxon>
        <taxon>Dikarya</taxon>
        <taxon>Ascomycota</taxon>
        <taxon>Saccharomycotina</taxon>
        <taxon>Saccharomycetes</taxon>
        <taxon>Phaffomycetales</taxon>
        <taxon>Wickerhamomycetaceae</taxon>
        <taxon>Wickerhamomyces</taxon>
    </lineage>
</organism>
<evidence type="ECO:0000256" key="4">
    <source>
        <dbReference type="ARBA" id="ARBA00022840"/>
    </source>
</evidence>
<dbReference type="Pfam" id="PF00488">
    <property type="entry name" value="MutS_V"/>
    <property type="match status" value="1"/>
</dbReference>
<dbReference type="SUPFAM" id="SSF53150">
    <property type="entry name" value="DNA repair protein MutS, domain II"/>
    <property type="match status" value="1"/>
</dbReference>
<dbReference type="InterPro" id="IPR016151">
    <property type="entry name" value="DNA_mismatch_repair_MutS_N"/>
</dbReference>
<dbReference type="InterPro" id="IPR027417">
    <property type="entry name" value="P-loop_NTPase"/>
</dbReference>
<reference evidence="8" key="2">
    <citation type="submission" date="2021-01" db="EMBL/GenBank/DDBJ databases">
        <authorList>
            <person name="Schikora-Tamarit M.A."/>
        </authorList>
    </citation>
    <scope>NUCLEOTIDE SEQUENCE</scope>
    <source>
        <strain evidence="8">CBS2887</strain>
    </source>
</reference>
<evidence type="ECO:0000256" key="2">
    <source>
        <dbReference type="ARBA" id="ARBA00022741"/>
    </source>
</evidence>
<protein>
    <recommendedName>
        <fullName evidence="7">DNA mismatch repair proteins mutS family domain-containing protein</fullName>
    </recommendedName>
</protein>
<keyword evidence="4" id="KW-0067">ATP-binding</keyword>
<dbReference type="Gene3D" id="3.40.1170.10">
    <property type="entry name" value="DNA repair protein MutS, domain I"/>
    <property type="match status" value="1"/>
</dbReference>
<dbReference type="GO" id="GO:0140664">
    <property type="term" value="F:ATP-dependent DNA damage sensor activity"/>
    <property type="evidence" value="ECO:0007669"/>
    <property type="project" value="InterPro"/>
</dbReference>
<keyword evidence="2" id="KW-0547">Nucleotide-binding</keyword>
<sequence length="965" mass="108987">MSMVRSNLLALTRSKVVSITRHNGSINFPFFIHFPTPTALLKTIRHASSSNKTPREPTKITLSLSKMGPLKPSNTSNQDTLSPRVVLTPLMKYVRETMDMYPEYVTLTQVGSFYELYFEQATKYAPLLNMQLTSKKFKDGVKIPFTGFPMGALPRYLRLLVGELGQGVVIVDQELSGDGLGEVRRRISRIISPGTLIDEEFMDSQANNYLLSLEIPSKLFERAVLDMDAAIGLAWVDLSVGLVKVQEVKLNELVSAINRVKPVEIIANEEFPVEQREKWDELNTIREKFFWRVDESVNSKHQMISNYFHMFPRHELVQLDTHFKSLAQKELAALRSLLNYVQDHLPGSPIQFTALPEKEHSSEIMEIDPRTSEALELLKTYKHQYVKGSLISTIRRTVTDAGSRLLNQWISGPSTNLQEIQRRQDMVGVFYDDHLFNQSMRKTLGKVHDISRIVQRFSLGRGTPLDLIMLARAIEKVDEVKELLVERMKDDRSTKKVLKPVVELLVSQRDLSLEILRDLDEDALMKVIQQEKDLIAKETKITTATDLNSTAVTENEPVQIIDFGAIVTSNASPSLSILHEEINALLSEKFKLSDRLHESLVSTGSLKEASLKFAPNLMYQVYFRGTKTSNFDMIQHHFPEISFTQQNQTTRWATLPEWTKLGSKIDALKYRIQREEQEIIKLLRRKVIEHSIQLRQISKVIDEIDVTSSLAILAKEKNLIKPILDSSTELEIRGGRHLVVESHLSQTTLRKFTPNDTIMSQESASLSNIHIITGPNMGGKSTYLRQVALIVLLSHIGSYVPANYAKIGITDKILTRVGSADDLSSGQSTFMVEMLETGYILRKFGERSLAILDEVGRGTGVPEGIAVAFATIEGLRNRKGRCLFATHFGVEIKELMDEEQLSSVCFKKTGLRVLEDKVIFEHRLKDGVSLNSGALDVAKLAGFPSDSLLVAQRTLKRIENSSLKK</sequence>
<dbReference type="InterPro" id="IPR007696">
    <property type="entry name" value="DNA_mismatch_repair_MutS_core"/>
</dbReference>
<dbReference type="Pfam" id="PF01624">
    <property type="entry name" value="MutS_I"/>
    <property type="match status" value="1"/>
</dbReference>
<dbReference type="NCBIfam" id="NF003810">
    <property type="entry name" value="PRK05399.1"/>
    <property type="match status" value="1"/>
</dbReference>
<dbReference type="GO" id="GO:0005634">
    <property type="term" value="C:nucleus"/>
    <property type="evidence" value="ECO:0007669"/>
    <property type="project" value="TreeGrafter"/>
</dbReference>
<dbReference type="GO" id="GO:0043504">
    <property type="term" value="P:mitochondrial DNA repair"/>
    <property type="evidence" value="ECO:0007669"/>
    <property type="project" value="TreeGrafter"/>
</dbReference>
<dbReference type="Pfam" id="PF05192">
    <property type="entry name" value="MutS_III"/>
    <property type="match status" value="1"/>
</dbReference>
<keyword evidence="6" id="KW-0234">DNA repair</keyword>
<evidence type="ECO:0000259" key="7">
    <source>
        <dbReference type="PROSITE" id="PS00486"/>
    </source>
</evidence>
<dbReference type="InterPro" id="IPR036187">
    <property type="entry name" value="DNA_mismatch_repair_MutS_sf"/>
</dbReference>
<dbReference type="GO" id="GO:0005524">
    <property type="term" value="F:ATP binding"/>
    <property type="evidence" value="ECO:0007669"/>
    <property type="project" value="UniProtKB-KW"/>
</dbReference>
<dbReference type="AlphaFoldDB" id="A0A9P8QEL5"/>
<dbReference type="Gene3D" id="1.10.1420.10">
    <property type="match status" value="2"/>
</dbReference>
<comment type="caution">
    <text evidence="8">The sequence shown here is derived from an EMBL/GenBank/DDBJ whole genome shotgun (WGS) entry which is preliminary data.</text>
</comment>
<evidence type="ECO:0000256" key="6">
    <source>
        <dbReference type="ARBA" id="ARBA00023204"/>
    </source>
</evidence>
<evidence type="ECO:0000256" key="1">
    <source>
        <dbReference type="ARBA" id="ARBA00006271"/>
    </source>
</evidence>
<dbReference type="SUPFAM" id="SSF48334">
    <property type="entry name" value="DNA repair protein MutS, domain III"/>
    <property type="match status" value="1"/>
</dbReference>
<name>A0A9P8QEL5_WICPI</name>
<dbReference type="EMBL" id="JAEUBG010000592">
    <property type="protein sequence ID" value="KAH3687944.1"/>
    <property type="molecule type" value="Genomic_DNA"/>
</dbReference>
<evidence type="ECO:0000313" key="9">
    <source>
        <dbReference type="Proteomes" id="UP000774326"/>
    </source>
</evidence>
<keyword evidence="9" id="KW-1185">Reference proteome</keyword>
<comment type="similarity">
    <text evidence="1">Belongs to the DNA mismatch repair MutS family.</text>
</comment>
<dbReference type="GO" id="GO:0006298">
    <property type="term" value="P:mismatch repair"/>
    <property type="evidence" value="ECO:0007669"/>
    <property type="project" value="InterPro"/>
</dbReference>
<dbReference type="PANTHER" id="PTHR11361">
    <property type="entry name" value="DNA MISMATCH REPAIR PROTEIN MUTS FAMILY MEMBER"/>
    <property type="match status" value="1"/>
</dbReference>
<dbReference type="GO" id="GO:0030983">
    <property type="term" value="F:mismatched DNA binding"/>
    <property type="evidence" value="ECO:0007669"/>
    <property type="project" value="InterPro"/>
</dbReference>
<keyword evidence="3" id="KW-0227">DNA damage</keyword>
<gene>
    <name evidence="8" type="ORF">WICPIJ_001059</name>
</gene>
<dbReference type="PROSITE" id="PS00486">
    <property type="entry name" value="DNA_MISMATCH_REPAIR_2"/>
    <property type="match status" value="1"/>
</dbReference>
<dbReference type="Pfam" id="PF05188">
    <property type="entry name" value="MutS_II"/>
    <property type="match status" value="1"/>
</dbReference>
<evidence type="ECO:0000256" key="3">
    <source>
        <dbReference type="ARBA" id="ARBA00022763"/>
    </source>
</evidence>
<evidence type="ECO:0000256" key="5">
    <source>
        <dbReference type="ARBA" id="ARBA00023125"/>
    </source>
</evidence>
<dbReference type="OrthoDB" id="2534523at2759"/>